<name>A0A1G5L6K2_9HYPH</name>
<keyword evidence="5" id="KW-0812">Transmembrane</keyword>
<evidence type="ECO:0000259" key="6">
    <source>
        <dbReference type="PROSITE" id="PS51352"/>
    </source>
</evidence>
<dbReference type="InterPro" id="IPR036249">
    <property type="entry name" value="Thioredoxin-like_sf"/>
</dbReference>
<evidence type="ECO:0000256" key="1">
    <source>
        <dbReference type="ARBA" id="ARBA00010996"/>
    </source>
</evidence>
<dbReference type="AlphaFoldDB" id="A0A1G5L6K2"/>
<comment type="similarity">
    <text evidence="1">Belongs to the SCO1/2 family.</text>
</comment>
<evidence type="ECO:0000256" key="2">
    <source>
        <dbReference type="ARBA" id="ARBA00023008"/>
    </source>
</evidence>
<evidence type="ECO:0000313" key="7">
    <source>
        <dbReference type="EMBL" id="SCZ08583.1"/>
    </source>
</evidence>
<gene>
    <name evidence="7" type="ORF">SAMN02927923_03968</name>
</gene>
<dbReference type="InterPro" id="IPR013766">
    <property type="entry name" value="Thioredoxin_domain"/>
</dbReference>
<keyword evidence="8" id="KW-1185">Reference proteome</keyword>
<dbReference type="PANTHER" id="PTHR12151:SF25">
    <property type="entry name" value="LINALOOL DEHYDRATASE_ISOMERASE DOMAIN-CONTAINING PROTEIN"/>
    <property type="match status" value="1"/>
</dbReference>
<keyword evidence="5" id="KW-0472">Membrane</keyword>
<dbReference type="SUPFAM" id="SSF52833">
    <property type="entry name" value="Thioredoxin-like"/>
    <property type="match status" value="1"/>
</dbReference>
<evidence type="ECO:0000256" key="3">
    <source>
        <dbReference type="PIRSR" id="PIRSR603782-1"/>
    </source>
</evidence>
<evidence type="ECO:0000256" key="4">
    <source>
        <dbReference type="PIRSR" id="PIRSR603782-2"/>
    </source>
</evidence>
<feature type="binding site" evidence="3">
    <location>
        <position position="84"/>
    </location>
    <ligand>
        <name>Cu cation</name>
        <dbReference type="ChEBI" id="CHEBI:23378"/>
    </ligand>
</feature>
<evidence type="ECO:0000256" key="5">
    <source>
        <dbReference type="SAM" id="Phobius"/>
    </source>
</evidence>
<reference evidence="7 8" key="1">
    <citation type="submission" date="2016-10" db="EMBL/GenBank/DDBJ databases">
        <authorList>
            <person name="de Groot N.N."/>
        </authorList>
    </citation>
    <scope>NUCLEOTIDE SEQUENCE [LARGE SCALE GENOMIC DNA]</scope>
    <source>
        <strain evidence="7 8">CGMCC 1.7666</strain>
    </source>
</reference>
<proteinExistence type="inferred from homology"/>
<dbReference type="OrthoDB" id="9790194at2"/>
<organism evidence="7 8">
    <name type="scientific">Microvirga guangxiensis</name>
    <dbReference type="NCBI Taxonomy" id="549386"/>
    <lineage>
        <taxon>Bacteria</taxon>
        <taxon>Pseudomonadati</taxon>
        <taxon>Pseudomonadota</taxon>
        <taxon>Alphaproteobacteria</taxon>
        <taxon>Hyphomicrobiales</taxon>
        <taxon>Methylobacteriaceae</taxon>
        <taxon>Microvirga</taxon>
    </lineage>
</organism>
<dbReference type="RefSeq" id="WP_091138530.1">
    <property type="nucleotide sequence ID" value="NZ_FMVJ01000015.1"/>
</dbReference>
<keyword evidence="4" id="KW-1015">Disulfide bond</keyword>
<dbReference type="PROSITE" id="PS51352">
    <property type="entry name" value="THIOREDOXIN_2"/>
    <property type="match status" value="1"/>
</dbReference>
<dbReference type="STRING" id="549386.SAMN02927923_03968"/>
<dbReference type="EMBL" id="FMVJ01000015">
    <property type="protein sequence ID" value="SCZ08583.1"/>
    <property type="molecule type" value="Genomic_DNA"/>
</dbReference>
<keyword evidence="5" id="KW-1133">Transmembrane helix</keyword>
<dbReference type="GO" id="GO:0046872">
    <property type="term" value="F:metal ion binding"/>
    <property type="evidence" value="ECO:0007669"/>
    <property type="project" value="UniProtKB-KW"/>
</dbReference>
<protein>
    <submittedName>
        <fullName evidence="7">Protein SCO1/2</fullName>
    </submittedName>
</protein>
<feature type="binding site" evidence="3">
    <location>
        <position position="172"/>
    </location>
    <ligand>
        <name>Cu cation</name>
        <dbReference type="ChEBI" id="CHEBI:23378"/>
    </ligand>
</feature>
<dbReference type="PANTHER" id="PTHR12151">
    <property type="entry name" value="ELECTRON TRANSPORT PROTIN SCO1/SENC FAMILY MEMBER"/>
    <property type="match status" value="1"/>
</dbReference>
<feature type="disulfide bond" description="Redox-active" evidence="4">
    <location>
        <begin position="84"/>
        <end position="88"/>
    </location>
</feature>
<accession>A0A1G5L6K2</accession>
<dbReference type="Gene3D" id="3.40.30.10">
    <property type="entry name" value="Glutaredoxin"/>
    <property type="match status" value="1"/>
</dbReference>
<dbReference type="FunFam" id="3.40.30.10:FF:000013">
    <property type="entry name" value="Blast:Protein SCO1 homolog, mitochondrial"/>
    <property type="match status" value="1"/>
</dbReference>
<keyword evidence="2 3" id="KW-0186">Copper</keyword>
<sequence>MLALRIIRWTAWALVAVAIFVGTGIAVGWFRTEWLGQQPPGAVTSTGTPAVGGPFSLVNHRGERVTQDTFKGKPTAYFFGFTHCPEVCPTTLFEMSQHLKELGPDADKLNVVFVTVDPERDTPELLKTYLESFDPRIIALTGTPEEMAAAAKAFRISYRKVPTEGGNYTIDHTSSLIVTDAKGELVTLIDYHEEAPSALAKLKRAIRG</sequence>
<dbReference type="Proteomes" id="UP000199569">
    <property type="component" value="Unassembled WGS sequence"/>
</dbReference>
<feature type="domain" description="Thioredoxin" evidence="6">
    <location>
        <begin position="33"/>
        <end position="208"/>
    </location>
</feature>
<feature type="binding site" evidence="3">
    <location>
        <position position="88"/>
    </location>
    <ligand>
        <name>Cu cation</name>
        <dbReference type="ChEBI" id="CHEBI:23378"/>
    </ligand>
</feature>
<keyword evidence="3" id="KW-0479">Metal-binding</keyword>
<dbReference type="InterPro" id="IPR003782">
    <property type="entry name" value="SCO1/SenC"/>
</dbReference>
<evidence type="ECO:0000313" key="8">
    <source>
        <dbReference type="Proteomes" id="UP000199569"/>
    </source>
</evidence>
<dbReference type="Pfam" id="PF02630">
    <property type="entry name" value="SCO1-SenC"/>
    <property type="match status" value="1"/>
</dbReference>
<feature type="transmembrane region" description="Helical" evidence="5">
    <location>
        <begin position="6"/>
        <end position="30"/>
    </location>
</feature>
<dbReference type="CDD" id="cd02968">
    <property type="entry name" value="SCO"/>
    <property type="match status" value="1"/>
</dbReference>